<evidence type="ECO:0000313" key="10">
    <source>
        <dbReference type="EMBL" id="RDU47838.1"/>
    </source>
</evidence>
<evidence type="ECO:0000256" key="6">
    <source>
        <dbReference type="ARBA" id="ARBA00022840"/>
    </source>
</evidence>
<keyword evidence="7" id="KW-0902">Two-component regulatory system</keyword>
<dbReference type="SMART" id="SM00387">
    <property type="entry name" value="HATPase_c"/>
    <property type="match status" value="1"/>
</dbReference>
<evidence type="ECO:0000256" key="2">
    <source>
        <dbReference type="ARBA" id="ARBA00012438"/>
    </source>
</evidence>
<proteinExistence type="predicted"/>
<evidence type="ECO:0000256" key="4">
    <source>
        <dbReference type="ARBA" id="ARBA00022741"/>
    </source>
</evidence>
<dbReference type="PRINTS" id="PR00344">
    <property type="entry name" value="BCTRLSENSOR"/>
</dbReference>
<dbReference type="InterPro" id="IPR036890">
    <property type="entry name" value="HATPase_C_sf"/>
</dbReference>
<evidence type="ECO:0000256" key="7">
    <source>
        <dbReference type="ARBA" id="ARBA00023012"/>
    </source>
</evidence>
<dbReference type="Proteomes" id="UP000256321">
    <property type="component" value="Unassembled WGS sequence"/>
</dbReference>
<reference evidence="9 12" key="2">
    <citation type="submission" date="2020-08" db="EMBL/GenBank/DDBJ databases">
        <title>Genome public.</title>
        <authorList>
            <person name="Liu C."/>
            <person name="Sun Q."/>
        </authorList>
    </citation>
    <scope>NUCLEOTIDE SEQUENCE [LARGE SCALE GENOMIC DNA]</scope>
    <source>
        <strain evidence="9 12">426_9</strain>
    </source>
</reference>
<accession>A0A3D8HA73</accession>
<evidence type="ECO:0000256" key="3">
    <source>
        <dbReference type="ARBA" id="ARBA00022679"/>
    </source>
</evidence>
<dbReference type="RefSeq" id="WP_115500916.1">
    <property type="nucleotide sequence ID" value="NZ_JACRTI010000058.1"/>
</dbReference>
<dbReference type="GO" id="GO:0000160">
    <property type="term" value="P:phosphorelay signal transduction system"/>
    <property type="evidence" value="ECO:0007669"/>
    <property type="project" value="UniProtKB-KW"/>
</dbReference>
<comment type="catalytic activity">
    <reaction evidence="1">
        <text>ATP + protein L-histidine = ADP + protein N-phospho-L-histidine.</text>
        <dbReference type="EC" id="2.7.13.3"/>
    </reaction>
</comment>
<dbReference type="PANTHER" id="PTHR43065:SF46">
    <property type="entry name" value="C4-DICARBOXYLATE TRANSPORT SENSOR PROTEIN DCTB"/>
    <property type="match status" value="1"/>
</dbReference>
<sequence length="440" mass="49585">MKRYTKKTAGLVFLLLVTSVAFGLLVAYGFRISAAVTSGLLLIEVYGLFRLMERSDRLFKQFIWSMRYSDFLSSGPPLQEQGDKIPQDLVNAMEEALQHYKKHLQEKESQLQYFQALANHIDLSVFVYSESGQVEWMNQAFKIQTGLNFAETIDDLAAYHPELPARLRTLHPGELSILQVRRKEDYSQLILSSISFVVLGKPLKVVSMKNIRSVLENKETEAWQKLIRVLTHEIMNSMTPIVSLSELLRNKCMDEAMSDAEEREETGQAIETIYRRSSGLVRFVESYRKVAGIPTPVPEIIPVNSLLNDACLLFKEQENILKVLPSTAHLQVIADKGLIEQVLINLIKNALDATRHRPDPQIELSAGINEEGKTFIRVSDNGTGIPADVQERIFIPFFTTKPSGSGIGLSISRQIMHMHKGDLTVTSEDGTGSRFLLLFS</sequence>
<dbReference type="PROSITE" id="PS50109">
    <property type="entry name" value="HIS_KIN"/>
    <property type="match status" value="1"/>
</dbReference>
<dbReference type="PANTHER" id="PTHR43065">
    <property type="entry name" value="SENSOR HISTIDINE KINASE"/>
    <property type="match status" value="1"/>
</dbReference>
<dbReference type="EMBL" id="QREV01000058">
    <property type="protein sequence ID" value="RDU47838.1"/>
    <property type="molecule type" value="Genomic_DNA"/>
</dbReference>
<feature type="domain" description="Histidine kinase" evidence="8">
    <location>
        <begin position="229"/>
        <end position="440"/>
    </location>
</feature>
<dbReference type="Proteomes" id="UP000629596">
    <property type="component" value="Unassembled WGS sequence"/>
</dbReference>
<dbReference type="Pfam" id="PF02518">
    <property type="entry name" value="HATPase_c"/>
    <property type="match status" value="1"/>
</dbReference>
<evidence type="ECO:0000256" key="5">
    <source>
        <dbReference type="ARBA" id="ARBA00022777"/>
    </source>
</evidence>
<gene>
    <name evidence="10" type="ORF">DWU89_17475</name>
    <name evidence="9" type="ORF">H8784_17070</name>
</gene>
<dbReference type="SUPFAM" id="SSF55874">
    <property type="entry name" value="ATPase domain of HSP90 chaperone/DNA topoisomerase II/histidine kinase"/>
    <property type="match status" value="1"/>
</dbReference>
<name>A0A3D8HA73_9BACT</name>
<dbReference type="InterPro" id="IPR004358">
    <property type="entry name" value="Sig_transdc_His_kin-like_C"/>
</dbReference>
<dbReference type="EMBL" id="JACRTI010000058">
    <property type="protein sequence ID" value="MBC8603426.1"/>
    <property type="molecule type" value="Genomic_DNA"/>
</dbReference>
<dbReference type="InterPro" id="IPR003594">
    <property type="entry name" value="HATPase_dom"/>
</dbReference>
<dbReference type="InterPro" id="IPR005467">
    <property type="entry name" value="His_kinase_dom"/>
</dbReference>
<evidence type="ECO:0000256" key="1">
    <source>
        <dbReference type="ARBA" id="ARBA00000085"/>
    </source>
</evidence>
<comment type="caution">
    <text evidence="10">The sequence shown here is derived from an EMBL/GenBank/DDBJ whole genome shotgun (WGS) entry which is preliminary data.</text>
</comment>
<keyword evidence="3" id="KW-0808">Transferase</keyword>
<dbReference type="GO" id="GO:0005524">
    <property type="term" value="F:ATP binding"/>
    <property type="evidence" value="ECO:0007669"/>
    <property type="project" value="UniProtKB-KW"/>
</dbReference>
<keyword evidence="5" id="KW-0418">Kinase</keyword>
<keyword evidence="6" id="KW-0067">ATP-binding</keyword>
<dbReference type="GO" id="GO:0004673">
    <property type="term" value="F:protein histidine kinase activity"/>
    <property type="evidence" value="ECO:0007669"/>
    <property type="project" value="UniProtKB-EC"/>
</dbReference>
<keyword evidence="4" id="KW-0547">Nucleotide-binding</keyword>
<organism evidence="10 11">
    <name type="scientific">Parabacteroides acidifaciens</name>
    <dbReference type="NCBI Taxonomy" id="2290935"/>
    <lineage>
        <taxon>Bacteria</taxon>
        <taxon>Pseudomonadati</taxon>
        <taxon>Bacteroidota</taxon>
        <taxon>Bacteroidia</taxon>
        <taxon>Bacteroidales</taxon>
        <taxon>Tannerellaceae</taxon>
        <taxon>Parabacteroides</taxon>
    </lineage>
</organism>
<evidence type="ECO:0000313" key="9">
    <source>
        <dbReference type="EMBL" id="MBC8603426.1"/>
    </source>
</evidence>
<evidence type="ECO:0000313" key="11">
    <source>
        <dbReference type="Proteomes" id="UP000256321"/>
    </source>
</evidence>
<evidence type="ECO:0000259" key="8">
    <source>
        <dbReference type="PROSITE" id="PS50109"/>
    </source>
</evidence>
<dbReference type="AlphaFoldDB" id="A0A3D8HA73"/>
<evidence type="ECO:0000313" key="12">
    <source>
        <dbReference type="Proteomes" id="UP000629596"/>
    </source>
</evidence>
<protein>
    <recommendedName>
        <fullName evidence="2">histidine kinase</fullName>
        <ecNumber evidence="2">2.7.13.3</ecNumber>
    </recommendedName>
</protein>
<keyword evidence="12" id="KW-1185">Reference proteome</keyword>
<reference evidence="10 11" key="1">
    <citation type="submission" date="2018-07" db="EMBL/GenBank/DDBJ databases">
        <title>Parabacteroides acidifaciens nov. sp., isolated from human feces.</title>
        <authorList>
            <person name="Wang Y.J."/>
        </authorList>
    </citation>
    <scope>NUCLEOTIDE SEQUENCE [LARGE SCALE GENOMIC DNA]</scope>
    <source>
        <strain evidence="10 11">426-9</strain>
    </source>
</reference>
<dbReference type="EC" id="2.7.13.3" evidence="2"/>
<dbReference type="Gene3D" id="3.30.565.10">
    <property type="entry name" value="Histidine kinase-like ATPase, C-terminal domain"/>
    <property type="match status" value="1"/>
</dbReference>